<dbReference type="PANTHER" id="PTHR35335">
    <property type="entry name" value="UPF0716 PROTEIN FXSA"/>
    <property type="match status" value="1"/>
</dbReference>
<feature type="compositionally biased region" description="Polar residues" evidence="1">
    <location>
        <begin position="138"/>
        <end position="151"/>
    </location>
</feature>
<dbReference type="Proteomes" id="UP001595445">
    <property type="component" value="Unassembled WGS sequence"/>
</dbReference>
<gene>
    <name evidence="3" type="ORF">ACFOD6_22455</name>
</gene>
<evidence type="ECO:0000256" key="2">
    <source>
        <dbReference type="SAM" id="Phobius"/>
    </source>
</evidence>
<comment type="caution">
    <text evidence="3">The sequence shown here is derived from an EMBL/GenBank/DDBJ whole genome shotgun (WGS) entry which is preliminary data.</text>
</comment>
<keyword evidence="2" id="KW-0812">Transmembrane</keyword>
<feature type="region of interest" description="Disordered" evidence="1">
    <location>
        <begin position="131"/>
        <end position="151"/>
    </location>
</feature>
<protein>
    <submittedName>
        <fullName evidence="3">FxsA family protein</fullName>
    </submittedName>
</protein>
<feature type="transmembrane region" description="Helical" evidence="2">
    <location>
        <begin position="28"/>
        <end position="49"/>
    </location>
</feature>
<keyword evidence="4" id="KW-1185">Reference proteome</keyword>
<evidence type="ECO:0000313" key="4">
    <source>
        <dbReference type="Proteomes" id="UP001595445"/>
    </source>
</evidence>
<keyword evidence="2" id="KW-0472">Membrane</keyword>
<sequence>MWILLAILAVPLIEIGLFVTLGGAIGLWATLAWVLISAALGLVVLKGIATTGSVTLGRDMHELADPLSPIAHRVMVVMAGGLLLLPGFFTDALGILLLIPPLRTLVIRLVGRRLAKRGVVVQSTVIEGEWHEVPPPGQGNSSAPPSQWTRH</sequence>
<dbReference type="RefSeq" id="WP_197643480.1">
    <property type="nucleotide sequence ID" value="NZ_JAEACP010000009.1"/>
</dbReference>
<dbReference type="Pfam" id="PF04186">
    <property type="entry name" value="FxsA"/>
    <property type="match status" value="1"/>
</dbReference>
<reference evidence="4" key="1">
    <citation type="journal article" date="2019" name="Int. J. Syst. Evol. Microbiol.">
        <title>The Global Catalogue of Microorganisms (GCM) 10K type strain sequencing project: providing services to taxonomists for standard genome sequencing and annotation.</title>
        <authorList>
            <consortium name="The Broad Institute Genomics Platform"/>
            <consortium name="The Broad Institute Genome Sequencing Center for Infectious Disease"/>
            <person name="Wu L."/>
            <person name="Ma J."/>
        </authorList>
    </citation>
    <scope>NUCLEOTIDE SEQUENCE [LARGE SCALE GENOMIC DNA]</scope>
    <source>
        <strain evidence="4">KCTC 62102</strain>
    </source>
</reference>
<evidence type="ECO:0000313" key="3">
    <source>
        <dbReference type="EMBL" id="MFC3088813.1"/>
    </source>
</evidence>
<dbReference type="InterPro" id="IPR007313">
    <property type="entry name" value="FxsA"/>
</dbReference>
<proteinExistence type="predicted"/>
<evidence type="ECO:0000256" key="1">
    <source>
        <dbReference type="SAM" id="MobiDB-lite"/>
    </source>
</evidence>
<organism evidence="3 4">
    <name type="scientific">Tabrizicola soli</name>
    <dbReference type="NCBI Taxonomy" id="2185115"/>
    <lineage>
        <taxon>Bacteria</taxon>
        <taxon>Pseudomonadati</taxon>
        <taxon>Pseudomonadota</taxon>
        <taxon>Alphaproteobacteria</taxon>
        <taxon>Rhodobacterales</taxon>
        <taxon>Paracoccaceae</taxon>
        <taxon>Tabrizicola</taxon>
    </lineage>
</organism>
<dbReference type="NCBIfam" id="NF008528">
    <property type="entry name" value="PRK11463.1-2"/>
    <property type="match status" value="1"/>
</dbReference>
<feature type="transmembrane region" description="Helical" evidence="2">
    <location>
        <begin position="70"/>
        <end position="89"/>
    </location>
</feature>
<dbReference type="PANTHER" id="PTHR35335:SF1">
    <property type="entry name" value="UPF0716 PROTEIN FXSA"/>
    <property type="match status" value="1"/>
</dbReference>
<dbReference type="EMBL" id="JBHRSM010000055">
    <property type="protein sequence ID" value="MFC3088813.1"/>
    <property type="molecule type" value="Genomic_DNA"/>
</dbReference>
<accession>A0ABV7E3R3</accession>
<name>A0ABV7E3R3_9RHOB</name>
<keyword evidence="2" id="KW-1133">Transmembrane helix</keyword>